<dbReference type="SUPFAM" id="SSF54427">
    <property type="entry name" value="NTF2-like"/>
    <property type="match status" value="1"/>
</dbReference>
<gene>
    <name evidence="2" type="ORF">UY92_C0014G0066</name>
</gene>
<sequence length="133" mass="15487">MDDQLAKQIEDLELSLLRPEVRRSAKKIKELLADDFVEFGMFGKQYTKLDFVETLPNSEEEKFEKYDASDFAAREIAPDTVLLTYAATIEFLKTNEKIFTLRSSIWQKRSGKWQMIFHQGTVILKGQGRLYAQ</sequence>
<organism evidence="2 3">
    <name type="scientific">Candidatus Magasanikbacteria bacterium GW2011_GWA2_56_11</name>
    <dbReference type="NCBI Taxonomy" id="1619044"/>
    <lineage>
        <taxon>Bacteria</taxon>
        <taxon>Candidatus Magasanikiibacteriota</taxon>
    </lineage>
</organism>
<proteinExistence type="predicted"/>
<accession>A0A0G1YEU7</accession>
<dbReference type="AlphaFoldDB" id="A0A0G1YEU7"/>
<evidence type="ECO:0000259" key="1">
    <source>
        <dbReference type="Pfam" id="PF14534"/>
    </source>
</evidence>
<dbReference type="EMBL" id="LCRX01000014">
    <property type="protein sequence ID" value="KKW41741.1"/>
    <property type="molecule type" value="Genomic_DNA"/>
</dbReference>
<protein>
    <recommendedName>
        <fullName evidence="1">DUF4440 domain-containing protein</fullName>
    </recommendedName>
</protein>
<dbReference type="InterPro" id="IPR032710">
    <property type="entry name" value="NTF2-like_dom_sf"/>
</dbReference>
<dbReference type="Gene3D" id="3.10.450.50">
    <property type="match status" value="1"/>
</dbReference>
<evidence type="ECO:0000313" key="3">
    <source>
        <dbReference type="Proteomes" id="UP000033870"/>
    </source>
</evidence>
<comment type="caution">
    <text evidence="2">The sequence shown here is derived from an EMBL/GenBank/DDBJ whole genome shotgun (WGS) entry which is preliminary data.</text>
</comment>
<dbReference type="InterPro" id="IPR027843">
    <property type="entry name" value="DUF4440"/>
</dbReference>
<reference evidence="2 3" key="1">
    <citation type="journal article" date="2015" name="Nature">
        <title>rRNA introns, odd ribosomes, and small enigmatic genomes across a large radiation of phyla.</title>
        <authorList>
            <person name="Brown C.T."/>
            <person name="Hug L.A."/>
            <person name="Thomas B.C."/>
            <person name="Sharon I."/>
            <person name="Castelle C.J."/>
            <person name="Singh A."/>
            <person name="Wilkins M.J."/>
            <person name="Williams K.H."/>
            <person name="Banfield J.F."/>
        </authorList>
    </citation>
    <scope>NUCLEOTIDE SEQUENCE [LARGE SCALE GENOMIC DNA]</scope>
</reference>
<dbReference type="Proteomes" id="UP000033870">
    <property type="component" value="Unassembled WGS sequence"/>
</dbReference>
<dbReference type="PATRIC" id="fig|1619044.3.peg.1077"/>
<name>A0A0G1YEU7_9BACT</name>
<evidence type="ECO:0000313" key="2">
    <source>
        <dbReference type="EMBL" id="KKW41741.1"/>
    </source>
</evidence>
<feature type="domain" description="DUF4440" evidence="1">
    <location>
        <begin position="9"/>
        <end position="115"/>
    </location>
</feature>
<dbReference type="STRING" id="1619044.UY92_C0014G0066"/>
<dbReference type="Pfam" id="PF14534">
    <property type="entry name" value="DUF4440"/>
    <property type="match status" value="1"/>
</dbReference>